<organism evidence="2 3">
    <name type="scientific">Beutenbergia cavernae (strain ATCC BAA-8 / DSM 12333 / CCUG 43141 / JCM 11478 / NBRC 16432 / NCIMB 13614 / HKI 0122)</name>
    <dbReference type="NCBI Taxonomy" id="471853"/>
    <lineage>
        <taxon>Bacteria</taxon>
        <taxon>Bacillati</taxon>
        <taxon>Actinomycetota</taxon>
        <taxon>Actinomycetes</taxon>
        <taxon>Micrococcales</taxon>
        <taxon>Beutenbergiaceae</taxon>
        <taxon>Beutenbergia</taxon>
    </lineage>
</organism>
<sequence>MSYVVVGVVAIGVGLLLCLRGAVALRVVIAVWGGLVGLNIGAALGAGGDAGAFLATPASWIVGLLLAVVFALLAYVFYAIGVILALGSLGFVLGAAVAGAFGVTDGGGLLLASIAGAIVLAVVGIALNVPRLLLAVASALVGAALIVRGAMVLAGDVRQADVLEVAEIGGLWALAFVVLAVVGLVVQLRAGAGRGSARSQWGSRAQPA</sequence>
<dbReference type="Proteomes" id="UP000007962">
    <property type="component" value="Chromosome"/>
</dbReference>
<feature type="transmembrane region" description="Helical" evidence="1">
    <location>
        <begin position="83"/>
        <end position="103"/>
    </location>
</feature>
<dbReference type="eggNOG" id="ENOG50328WE">
    <property type="taxonomic scope" value="Bacteria"/>
</dbReference>
<evidence type="ECO:0000313" key="2">
    <source>
        <dbReference type="EMBL" id="ACQ81940.1"/>
    </source>
</evidence>
<gene>
    <name evidence="2" type="ordered locus">Bcav_3698</name>
</gene>
<keyword evidence="3" id="KW-1185">Reference proteome</keyword>
<reference evidence="2 3" key="1">
    <citation type="journal article" date="2009" name="Stand. Genomic Sci.">
        <title>Complete genome sequence of Beutenbergia cavernae type strain (HKI 0122).</title>
        <authorList>
            <person name="Land M."/>
            <person name="Pukall R."/>
            <person name="Abt B."/>
            <person name="Goker M."/>
            <person name="Rohde M."/>
            <person name="Glavina Del Rio T."/>
            <person name="Tice H."/>
            <person name="Copeland A."/>
            <person name="Cheng J.F."/>
            <person name="Lucas S."/>
            <person name="Chen F."/>
            <person name="Nolan M."/>
            <person name="Bruce D."/>
            <person name="Goodwin L."/>
            <person name="Pitluck S."/>
            <person name="Ivanova N."/>
            <person name="Mavromatis K."/>
            <person name="Ovchinnikova G."/>
            <person name="Pati A."/>
            <person name="Chen A."/>
            <person name="Palaniappan K."/>
            <person name="Hauser L."/>
            <person name="Chang Y.J."/>
            <person name="Jefferies C.C."/>
            <person name="Saunders E."/>
            <person name="Brettin T."/>
            <person name="Detter J.C."/>
            <person name="Han C."/>
            <person name="Chain P."/>
            <person name="Bristow J."/>
            <person name="Eisen J.A."/>
            <person name="Markowitz V."/>
            <person name="Hugenholtz P."/>
            <person name="Kyrpides N.C."/>
            <person name="Klenk H.P."/>
            <person name="Lapidus A."/>
        </authorList>
    </citation>
    <scope>NUCLEOTIDE SEQUENCE [LARGE SCALE GENOMIC DNA]</scope>
    <source>
        <strain evidence="3">ATCC BAA-8 / DSM 12333 / NBRC 16432</strain>
    </source>
</reference>
<feature type="transmembrane region" description="Helical" evidence="1">
    <location>
        <begin position="132"/>
        <end position="151"/>
    </location>
</feature>
<dbReference type="EMBL" id="CP001618">
    <property type="protein sequence ID" value="ACQ81940.1"/>
    <property type="molecule type" value="Genomic_DNA"/>
</dbReference>
<proteinExistence type="predicted"/>
<evidence type="ECO:0000313" key="3">
    <source>
        <dbReference type="Proteomes" id="UP000007962"/>
    </source>
</evidence>
<evidence type="ECO:0000256" key="1">
    <source>
        <dbReference type="SAM" id="Phobius"/>
    </source>
</evidence>
<keyword evidence="1" id="KW-0472">Membrane</keyword>
<protein>
    <submittedName>
        <fullName evidence="2">Oligopeptide transporters, OPT superfamily</fullName>
    </submittedName>
</protein>
<dbReference type="AlphaFoldDB" id="C5C3N1"/>
<dbReference type="KEGG" id="bcv:Bcav_3698"/>
<dbReference type="RefSeq" id="WP_015884177.1">
    <property type="nucleotide sequence ID" value="NC_012669.1"/>
</dbReference>
<keyword evidence="1" id="KW-1133">Transmembrane helix</keyword>
<feature type="transmembrane region" description="Helical" evidence="1">
    <location>
        <begin position="58"/>
        <end position="78"/>
    </location>
</feature>
<name>C5C3N1_BEUC1</name>
<accession>C5C3N1</accession>
<dbReference type="HOGENOM" id="CLU_1276773_0_0_11"/>
<feature type="transmembrane region" description="Helical" evidence="1">
    <location>
        <begin position="171"/>
        <end position="190"/>
    </location>
</feature>
<feature type="transmembrane region" description="Helical" evidence="1">
    <location>
        <begin position="109"/>
        <end position="127"/>
    </location>
</feature>
<keyword evidence="1" id="KW-0812">Transmembrane</keyword>
<dbReference type="STRING" id="471853.Bcav_3698"/>